<sequence>MNVQYNESEWEKKLISVNYLSSGGADEAGKSLIRYLNDAQEVLEKADENIKNYDKDNEIELSYSNQKWKYEEFSGKIELFKMMIGKVPNEIFSVDQLFNAGMDHFAEDLSNFDINGQSTTSRVAIPNPNYSVDGMDRDPMLQKVTLSDLLYPKSPLTQYFKEEYAKIKELGYDVSYEDYQELCFASTAFEYYSIGEENRDLAVNIIVNGAMLAVGASLPWKIAAAWGLVSGVKNGTEAAIGKDAITGKDLSPQERIARGIFAALDVGLAGYSGAKGFKNRVKTPKKASGANSIITPEMEEKILWGQRKNLTKNEIIGGHSSSINNNHPNFATETIKINPDGTKDIKIVTQFPDGNLSKIKNSTVFPNGWSDTKILDSIKDVGNSPIISVRGRDGAT</sequence>
<dbReference type="PATRIC" id="fig|1449336.4.peg.1516"/>
<evidence type="ECO:0000259" key="3">
    <source>
        <dbReference type="Pfam" id="PF14436"/>
    </source>
</evidence>
<dbReference type="eggNOG" id="COG5444">
    <property type="taxonomic scope" value="Bacteria"/>
</dbReference>
<dbReference type="InterPro" id="IPR027797">
    <property type="entry name" value="PT-TG_dom"/>
</dbReference>
<reference evidence="5 6" key="1">
    <citation type="journal article" date="2015" name="Genome Announc.">
        <title>Expanding the biotechnology potential of lactobacilli through comparative genomics of 213 strains and associated genera.</title>
        <authorList>
            <person name="Sun Z."/>
            <person name="Harris H.M."/>
            <person name="McCann A."/>
            <person name="Guo C."/>
            <person name="Argimon S."/>
            <person name="Zhang W."/>
            <person name="Yang X."/>
            <person name="Jeffery I.B."/>
            <person name="Cooney J.C."/>
            <person name="Kagawa T.F."/>
            <person name="Liu W."/>
            <person name="Song Y."/>
            <person name="Salvetti E."/>
            <person name="Wrobel A."/>
            <person name="Rasinkangas P."/>
            <person name="Parkhill J."/>
            <person name="Rea M.C."/>
            <person name="O'Sullivan O."/>
            <person name="Ritari J."/>
            <person name="Douillard F.P."/>
            <person name="Paul Ross R."/>
            <person name="Yang R."/>
            <person name="Briner A.E."/>
            <person name="Felis G.E."/>
            <person name="de Vos W.M."/>
            <person name="Barrangou R."/>
            <person name="Klaenhammer T.R."/>
            <person name="Caufield P.W."/>
            <person name="Cui Y."/>
            <person name="Zhang H."/>
            <person name="O'Toole P.W."/>
        </authorList>
    </citation>
    <scope>NUCLEOTIDE SEQUENCE [LARGE SCALE GENOMIC DNA]</scope>
    <source>
        <strain evidence="5 6">DSM 20623</strain>
    </source>
</reference>
<keyword evidence="2" id="KW-0964">Secreted</keyword>
<dbReference type="EMBL" id="JQBS01000032">
    <property type="protein sequence ID" value="KRN56370.1"/>
    <property type="molecule type" value="Genomic_DNA"/>
</dbReference>
<dbReference type="Pfam" id="PF14436">
    <property type="entry name" value="EndoU_bacteria"/>
    <property type="match status" value="1"/>
</dbReference>
<evidence type="ECO:0000313" key="6">
    <source>
        <dbReference type="Proteomes" id="UP000051658"/>
    </source>
</evidence>
<dbReference type="GeneID" id="89588565"/>
<evidence type="ECO:0000256" key="2">
    <source>
        <dbReference type="ARBA" id="ARBA00022525"/>
    </source>
</evidence>
<dbReference type="Proteomes" id="UP000051658">
    <property type="component" value="Unassembled WGS sequence"/>
</dbReference>
<dbReference type="InterPro" id="IPR029501">
    <property type="entry name" value="EndoU_bac"/>
</dbReference>
<comment type="caution">
    <text evidence="5">The sequence shown here is derived from an EMBL/GenBank/DDBJ whole genome shotgun (WGS) entry which is preliminary data.</text>
</comment>
<evidence type="ECO:0008006" key="7">
    <source>
        <dbReference type="Google" id="ProtNLM"/>
    </source>
</evidence>
<dbReference type="RefSeq" id="WP_236707192.1">
    <property type="nucleotide sequence ID" value="NZ_JQBS01000032.1"/>
</dbReference>
<protein>
    <recommendedName>
        <fullName evidence="7">Bacterial EndoU nuclease domain-containing protein</fullName>
    </recommendedName>
</protein>
<evidence type="ECO:0000256" key="1">
    <source>
        <dbReference type="ARBA" id="ARBA00004613"/>
    </source>
</evidence>
<feature type="domain" description="Pre-toxin TG" evidence="4">
    <location>
        <begin position="227"/>
        <end position="273"/>
    </location>
</feature>
<dbReference type="GO" id="GO:0004519">
    <property type="term" value="F:endonuclease activity"/>
    <property type="evidence" value="ECO:0007669"/>
    <property type="project" value="InterPro"/>
</dbReference>
<organism evidence="5 6">
    <name type="scientific">Carnobacterium divergens DSM 20623</name>
    <dbReference type="NCBI Taxonomy" id="1449336"/>
    <lineage>
        <taxon>Bacteria</taxon>
        <taxon>Bacillati</taxon>
        <taxon>Bacillota</taxon>
        <taxon>Bacilli</taxon>
        <taxon>Lactobacillales</taxon>
        <taxon>Carnobacteriaceae</taxon>
        <taxon>Carnobacterium</taxon>
    </lineage>
</organism>
<name>A0A0R2HUK1_CARDV</name>
<evidence type="ECO:0000313" key="5">
    <source>
        <dbReference type="EMBL" id="KRN56370.1"/>
    </source>
</evidence>
<gene>
    <name evidence="5" type="ORF">IV74_GL001484</name>
</gene>
<dbReference type="GO" id="GO:0005576">
    <property type="term" value="C:extracellular region"/>
    <property type="evidence" value="ECO:0007669"/>
    <property type="project" value="UniProtKB-SubCell"/>
</dbReference>
<accession>A0A0R2HUK1</accession>
<evidence type="ECO:0000259" key="4">
    <source>
        <dbReference type="Pfam" id="PF14449"/>
    </source>
</evidence>
<proteinExistence type="predicted"/>
<dbReference type="Pfam" id="PF14449">
    <property type="entry name" value="PT-TG"/>
    <property type="match status" value="1"/>
</dbReference>
<feature type="domain" description="Bacterial EndoU nuclease" evidence="3">
    <location>
        <begin position="297"/>
        <end position="394"/>
    </location>
</feature>
<dbReference type="AlphaFoldDB" id="A0A0R2HUK1"/>
<comment type="subcellular location">
    <subcellularLocation>
        <location evidence="1">Secreted</location>
    </subcellularLocation>
</comment>
<keyword evidence="6" id="KW-1185">Reference proteome</keyword>